<evidence type="ECO:0000256" key="1">
    <source>
        <dbReference type="SAM" id="SignalP"/>
    </source>
</evidence>
<dbReference type="AlphaFoldDB" id="A0A2G8LKF2"/>
<keyword evidence="1" id="KW-0732">Signal</keyword>
<evidence type="ECO:0000313" key="3">
    <source>
        <dbReference type="EMBL" id="PIK60737.1"/>
    </source>
</evidence>
<dbReference type="InterPro" id="IPR000305">
    <property type="entry name" value="GIY-YIG_endonuc"/>
</dbReference>
<sequence>MGPLPTMSHFGGLTFKAVAVALVLIVAHPIELAQAQFMNGATLASCVSLTEPGFIPQPAGTNPFNITYSLSFYRPGDIIRGTERLKSVFPELPVIAFKRPSNLRDILVRASFRDDTPLGESKTETTGSSPCTQNCKTCLLVDSTGAFQSNQTKRTFQIRHKINCLSKNVIYLIYCNICNLQYIGESKNTLRMRMTQHRSAIKTKKIYQPVANHFNLQNHSIENLRVIAIDQNDSWTDKSRKAKENFWELNLKTTAPFGLNIRNDLPSQINQNNSFTITTESEN</sequence>
<organism evidence="3 4">
    <name type="scientific">Stichopus japonicus</name>
    <name type="common">Sea cucumber</name>
    <dbReference type="NCBI Taxonomy" id="307972"/>
    <lineage>
        <taxon>Eukaryota</taxon>
        <taxon>Metazoa</taxon>
        <taxon>Echinodermata</taxon>
        <taxon>Eleutherozoa</taxon>
        <taxon>Echinozoa</taxon>
        <taxon>Holothuroidea</taxon>
        <taxon>Aspidochirotacea</taxon>
        <taxon>Aspidochirotida</taxon>
        <taxon>Stichopodidae</taxon>
        <taxon>Apostichopus</taxon>
    </lineage>
</organism>
<dbReference type="PROSITE" id="PS50164">
    <property type="entry name" value="GIY_YIG"/>
    <property type="match status" value="1"/>
</dbReference>
<feature type="signal peptide" evidence="1">
    <location>
        <begin position="1"/>
        <end position="35"/>
    </location>
</feature>
<dbReference type="EMBL" id="MRZV01000048">
    <property type="protein sequence ID" value="PIK60737.1"/>
    <property type="molecule type" value="Genomic_DNA"/>
</dbReference>
<dbReference type="CDD" id="cd10442">
    <property type="entry name" value="GIY-YIG_PLEs"/>
    <property type="match status" value="1"/>
</dbReference>
<reference evidence="3 4" key="1">
    <citation type="journal article" date="2017" name="PLoS Biol.">
        <title>The sea cucumber genome provides insights into morphological evolution and visceral regeneration.</title>
        <authorList>
            <person name="Zhang X."/>
            <person name="Sun L."/>
            <person name="Yuan J."/>
            <person name="Sun Y."/>
            <person name="Gao Y."/>
            <person name="Zhang L."/>
            <person name="Li S."/>
            <person name="Dai H."/>
            <person name="Hamel J.F."/>
            <person name="Liu C."/>
            <person name="Yu Y."/>
            <person name="Liu S."/>
            <person name="Lin W."/>
            <person name="Guo K."/>
            <person name="Jin S."/>
            <person name="Xu P."/>
            <person name="Storey K.B."/>
            <person name="Huan P."/>
            <person name="Zhang T."/>
            <person name="Zhou Y."/>
            <person name="Zhang J."/>
            <person name="Lin C."/>
            <person name="Li X."/>
            <person name="Xing L."/>
            <person name="Huo D."/>
            <person name="Sun M."/>
            <person name="Wang L."/>
            <person name="Mercier A."/>
            <person name="Li F."/>
            <person name="Yang H."/>
            <person name="Xiang J."/>
        </authorList>
    </citation>
    <scope>NUCLEOTIDE SEQUENCE [LARGE SCALE GENOMIC DNA]</scope>
    <source>
        <strain evidence="3">Shaxun</strain>
        <tissue evidence="3">Muscle</tissue>
    </source>
</reference>
<dbReference type="Pfam" id="PF01541">
    <property type="entry name" value="GIY-YIG"/>
    <property type="match status" value="1"/>
</dbReference>
<evidence type="ECO:0000313" key="4">
    <source>
        <dbReference type="Proteomes" id="UP000230750"/>
    </source>
</evidence>
<keyword evidence="4" id="KW-1185">Reference proteome</keyword>
<gene>
    <name evidence="3" type="ORF">BSL78_02301</name>
</gene>
<feature type="domain" description="GIY-YIG" evidence="2">
    <location>
        <begin position="166"/>
        <end position="246"/>
    </location>
</feature>
<proteinExistence type="predicted"/>
<name>A0A2G8LKF2_STIJA</name>
<evidence type="ECO:0000259" key="2">
    <source>
        <dbReference type="PROSITE" id="PS50164"/>
    </source>
</evidence>
<accession>A0A2G8LKF2</accession>
<feature type="chain" id="PRO_5013809069" description="GIY-YIG domain-containing protein" evidence="1">
    <location>
        <begin position="36"/>
        <end position="283"/>
    </location>
</feature>
<dbReference type="InterPro" id="IPR035901">
    <property type="entry name" value="GIY-YIG_endonuc_sf"/>
</dbReference>
<dbReference type="OrthoDB" id="10025388at2759"/>
<dbReference type="Gene3D" id="3.40.1440.10">
    <property type="entry name" value="GIY-YIG endonuclease"/>
    <property type="match status" value="1"/>
</dbReference>
<comment type="caution">
    <text evidence="3">The sequence shown here is derived from an EMBL/GenBank/DDBJ whole genome shotgun (WGS) entry which is preliminary data.</text>
</comment>
<protein>
    <recommendedName>
        <fullName evidence="2">GIY-YIG domain-containing protein</fullName>
    </recommendedName>
</protein>
<dbReference type="Proteomes" id="UP000230750">
    <property type="component" value="Unassembled WGS sequence"/>
</dbReference>